<dbReference type="OrthoDB" id="6400719at2"/>
<evidence type="ECO:0000256" key="3">
    <source>
        <dbReference type="ARBA" id="ARBA00022989"/>
    </source>
</evidence>
<evidence type="ECO:0000313" key="7">
    <source>
        <dbReference type="Proteomes" id="UP000184231"/>
    </source>
</evidence>
<evidence type="ECO:0000313" key="6">
    <source>
        <dbReference type="EMBL" id="SHI73483.1"/>
    </source>
</evidence>
<keyword evidence="4 5" id="KW-0472">Membrane</keyword>
<comment type="subcellular location">
    <subcellularLocation>
        <location evidence="1">Membrane</location>
        <topology evidence="1">Multi-pass membrane protein</topology>
    </subcellularLocation>
</comment>
<feature type="transmembrane region" description="Helical" evidence="5">
    <location>
        <begin position="49"/>
        <end position="67"/>
    </location>
</feature>
<dbReference type="AlphaFoldDB" id="A0A1M6DK28"/>
<keyword evidence="7" id="KW-1185">Reference proteome</keyword>
<dbReference type="InterPro" id="IPR019109">
    <property type="entry name" value="MamF_MmsF"/>
</dbReference>
<gene>
    <name evidence="6" type="ORF">SAMN04487911_10540</name>
</gene>
<organism evidence="6 7">
    <name type="scientific">Arenibacter nanhaiticus</name>
    <dbReference type="NCBI Taxonomy" id="558155"/>
    <lineage>
        <taxon>Bacteria</taxon>
        <taxon>Pseudomonadati</taxon>
        <taxon>Bacteroidota</taxon>
        <taxon>Flavobacteriia</taxon>
        <taxon>Flavobacteriales</taxon>
        <taxon>Flavobacteriaceae</taxon>
        <taxon>Arenibacter</taxon>
    </lineage>
</organism>
<feature type="transmembrane region" description="Helical" evidence="5">
    <location>
        <begin position="12"/>
        <end position="29"/>
    </location>
</feature>
<dbReference type="STRING" id="558155.SAMN04487911_10540"/>
<evidence type="ECO:0000256" key="4">
    <source>
        <dbReference type="ARBA" id="ARBA00023136"/>
    </source>
</evidence>
<feature type="transmembrane region" description="Helical" evidence="5">
    <location>
        <begin position="73"/>
        <end position="90"/>
    </location>
</feature>
<name>A0A1M6DK28_9FLAO</name>
<evidence type="ECO:0000256" key="5">
    <source>
        <dbReference type="SAM" id="Phobius"/>
    </source>
</evidence>
<dbReference type="Proteomes" id="UP000184231">
    <property type="component" value="Unassembled WGS sequence"/>
</dbReference>
<evidence type="ECO:0000256" key="2">
    <source>
        <dbReference type="ARBA" id="ARBA00022692"/>
    </source>
</evidence>
<evidence type="ECO:0008006" key="8">
    <source>
        <dbReference type="Google" id="ProtNLM"/>
    </source>
</evidence>
<protein>
    <recommendedName>
        <fullName evidence="8">DUF4870 domain-containing protein</fullName>
    </recommendedName>
</protein>
<proteinExistence type="predicted"/>
<sequence>MNQTTINEGKTMAVISYITVIGLLIAYIANNSKQNQYTKFHIGQSIRVWILSIVISISLGLLSSLLGIHFLEALRWLPFIFAIMGAVNAYNGKVTKLPFIGTIGE</sequence>
<keyword evidence="3 5" id="KW-1133">Transmembrane helix</keyword>
<evidence type="ECO:0000256" key="1">
    <source>
        <dbReference type="ARBA" id="ARBA00004141"/>
    </source>
</evidence>
<reference evidence="6 7" key="1">
    <citation type="submission" date="2016-11" db="EMBL/GenBank/DDBJ databases">
        <authorList>
            <person name="Jaros S."/>
            <person name="Januszkiewicz K."/>
            <person name="Wedrychowicz H."/>
        </authorList>
    </citation>
    <scope>NUCLEOTIDE SEQUENCE [LARGE SCALE GENOMIC DNA]</scope>
    <source>
        <strain evidence="6 7">CGMCC 1.8863</strain>
    </source>
</reference>
<dbReference type="EMBL" id="FQYX01000005">
    <property type="protein sequence ID" value="SHI73483.1"/>
    <property type="molecule type" value="Genomic_DNA"/>
</dbReference>
<keyword evidence="2 5" id="KW-0812">Transmembrane</keyword>
<dbReference type="Pfam" id="PF09685">
    <property type="entry name" value="MamF_MmsF"/>
    <property type="match status" value="1"/>
</dbReference>
<accession>A0A1M6DK28</accession>
<dbReference type="RefSeq" id="WP_072763474.1">
    <property type="nucleotide sequence ID" value="NZ_FQYX01000005.1"/>
</dbReference>